<name>A0A158AMV0_9BURK</name>
<dbReference type="InterPro" id="IPR009078">
    <property type="entry name" value="Ferritin-like_SF"/>
</dbReference>
<dbReference type="SUPFAM" id="SSF47240">
    <property type="entry name" value="Ferritin-like"/>
    <property type="match status" value="1"/>
</dbReference>
<dbReference type="Proteomes" id="UP000054851">
    <property type="component" value="Unassembled WGS sequence"/>
</dbReference>
<evidence type="ECO:0000313" key="2">
    <source>
        <dbReference type="Proteomes" id="UP000054851"/>
    </source>
</evidence>
<accession>A0A158AMV0</accession>
<organism evidence="1 2">
    <name type="scientific">Caballeronia hypogeia</name>
    <dbReference type="NCBI Taxonomy" id="1777140"/>
    <lineage>
        <taxon>Bacteria</taxon>
        <taxon>Pseudomonadati</taxon>
        <taxon>Pseudomonadota</taxon>
        <taxon>Betaproteobacteria</taxon>
        <taxon>Burkholderiales</taxon>
        <taxon>Burkholderiaceae</taxon>
        <taxon>Caballeronia</taxon>
    </lineage>
</organism>
<reference evidence="1" key="1">
    <citation type="submission" date="2016-01" db="EMBL/GenBank/DDBJ databases">
        <authorList>
            <person name="Peeters C."/>
        </authorList>
    </citation>
    <scope>NUCLEOTIDE SEQUENCE</scope>
    <source>
        <strain evidence="1">LMG 29322</strain>
    </source>
</reference>
<dbReference type="STRING" id="1777140.AWB79_02591"/>
<sequence>MSTVAQSDLQSARQMLIPRKRFPFLRVWILYARIRRTYLIGGEDSNMSETLNTVDADHAMRNWTYRSAGRIPIGSDLHKRMFCEMLLTTHNPYKPAVIDWPELEPAALRRVTSLPIWDIAVQTEGRASIRVATYAGTVDDPQLREALRMNGGEEARHKLVLSKLVEAYGIELAPEPPYPAPDDPLRAWMLTGYSECIDSFFAFGLFEAARQSGYFPEELVETFEPVIQEEARHILFFANWVAWYRRSLPWYRKPWFLARTASVWFSLIRDRISLARGFDSKGAAQDANFPANVGDSVAGDVSVRSLIEICLTENNRRMDGYDARLLRPTTVPKLARLALRFIGK</sequence>
<evidence type="ECO:0000313" key="1">
    <source>
        <dbReference type="EMBL" id="SAK58906.1"/>
    </source>
</evidence>
<dbReference type="AlphaFoldDB" id="A0A158AMV0"/>
<protein>
    <recommendedName>
        <fullName evidence="3">Aminomethyltransferase</fullName>
    </recommendedName>
</protein>
<keyword evidence="2" id="KW-1185">Reference proteome</keyword>
<dbReference type="CDD" id="cd00657">
    <property type="entry name" value="Ferritin_like"/>
    <property type="match status" value="1"/>
</dbReference>
<evidence type="ECO:0008006" key="3">
    <source>
        <dbReference type="Google" id="ProtNLM"/>
    </source>
</evidence>
<comment type="caution">
    <text evidence="1">The sequence shown here is derived from an EMBL/GenBank/DDBJ whole genome shotgun (WGS) entry which is preliminary data.</text>
</comment>
<proteinExistence type="predicted"/>
<dbReference type="EMBL" id="FCOA02000006">
    <property type="protein sequence ID" value="SAK58906.1"/>
    <property type="molecule type" value="Genomic_DNA"/>
</dbReference>
<gene>
    <name evidence="1" type="ORF">AWB79_02591</name>
</gene>